<feature type="compositionally biased region" description="Pro residues" evidence="1">
    <location>
        <begin position="36"/>
        <end position="53"/>
    </location>
</feature>
<proteinExistence type="predicted"/>
<reference evidence="2 3" key="1">
    <citation type="journal article" date="2010" name="Nature">
        <title>Genome sequencing and analysis of the model grass Brachypodium distachyon.</title>
        <authorList>
            <consortium name="International Brachypodium Initiative"/>
        </authorList>
    </citation>
    <scope>NUCLEOTIDE SEQUENCE [LARGE SCALE GENOMIC DNA]</scope>
    <source>
        <strain evidence="2 3">Bd21</strain>
    </source>
</reference>
<dbReference type="EMBL" id="CM000882">
    <property type="protein sequence ID" value="KQJ96955.1"/>
    <property type="molecule type" value="Genomic_DNA"/>
</dbReference>
<name>A0A0Q3I9C1_BRADI</name>
<reference evidence="3" key="3">
    <citation type="submission" date="2018-08" db="UniProtKB">
        <authorList>
            <consortium name="EnsemblPlants"/>
        </authorList>
    </citation>
    <scope>IDENTIFICATION</scope>
    <source>
        <strain evidence="3">cv. Bd21</strain>
    </source>
</reference>
<protein>
    <submittedName>
        <fullName evidence="2 3">Uncharacterized protein</fullName>
    </submittedName>
</protein>
<sequence length="245" mass="26249">MAGAAPPSSLFLAPPLSFRGAAPPPPAPPLLARRPAPAPPLSFPAPLSPPAAPTPSSARVRPARPPLPCRARPSCLRLPLVAPPRAPPGFRGRPLSLPAPPPRRRRLLVSPRARPRFPRRRLLPRPVPPLPCPLACFLTPHLLPAPPSTRAARLQRSPTSLLCLQPAGPAKPLAGPSPSPAPLLRTWLRVVDVVLLPPLLVCFAVPLPKTLVCAAKTDEPRRWSLERLRPRRLNAYFAATTTSPT</sequence>
<evidence type="ECO:0000313" key="4">
    <source>
        <dbReference type="Proteomes" id="UP000008810"/>
    </source>
</evidence>
<dbReference type="Proteomes" id="UP000008810">
    <property type="component" value="Chromosome 3"/>
</dbReference>
<accession>A0A0Q3I9C1</accession>
<feature type="compositionally biased region" description="Low complexity" evidence="1">
    <location>
        <begin position="1"/>
        <end position="18"/>
    </location>
</feature>
<evidence type="ECO:0000256" key="1">
    <source>
        <dbReference type="SAM" id="MobiDB-lite"/>
    </source>
</evidence>
<feature type="region of interest" description="Disordered" evidence="1">
    <location>
        <begin position="1"/>
        <end position="66"/>
    </location>
</feature>
<keyword evidence="4" id="KW-1185">Reference proteome</keyword>
<dbReference type="EnsemblPlants" id="KQJ96955">
    <property type="protein sequence ID" value="KQJ96955"/>
    <property type="gene ID" value="BRADI_3g27933v3"/>
</dbReference>
<evidence type="ECO:0000313" key="2">
    <source>
        <dbReference type="EMBL" id="KQJ96955.1"/>
    </source>
</evidence>
<dbReference type="Gramene" id="KQJ96955">
    <property type="protein sequence ID" value="KQJ96955"/>
    <property type="gene ID" value="BRADI_3g27933v3"/>
</dbReference>
<gene>
    <name evidence="2" type="ORF">BRADI_3g27933v3</name>
</gene>
<evidence type="ECO:0000313" key="3">
    <source>
        <dbReference type="EnsemblPlants" id="KQJ96955"/>
    </source>
</evidence>
<reference evidence="2" key="2">
    <citation type="submission" date="2017-06" db="EMBL/GenBank/DDBJ databases">
        <title>WGS assembly of Brachypodium distachyon.</title>
        <authorList>
            <consortium name="The International Brachypodium Initiative"/>
            <person name="Lucas S."/>
            <person name="Harmon-Smith M."/>
            <person name="Lail K."/>
            <person name="Tice H."/>
            <person name="Grimwood J."/>
            <person name="Bruce D."/>
            <person name="Barry K."/>
            <person name="Shu S."/>
            <person name="Lindquist E."/>
            <person name="Wang M."/>
            <person name="Pitluck S."/>
            <person name="Vogel J.P."/>
            <person name="Garvin D.F."/>
            <person name="Mockler T.C."/>
            <person name="Schmutz J."/>
            <person name="Rokhsar D."/>
            <person name="Bevan M.W."/>
        </authorList>
    </citation>
    <scope>NUCLEOTIDE SEQUENCE</scope>
    <source>
        <strain evidence="2">Bd21</strain>
    </source>
</reference>
<feature type="region of interest" description="Disordered" evidence="1">
    <location>
        <begin position="86"/>
        <end position="105"/>
    </location>
</feature>
<dbReference type="AlphaFoldDB" id="A0A0Q3I9C1"/>
<dbReference type="InParanoid" id="A0A0Q3I9C1"/>
<organism evidence="2">
    <name type="scientific">Brachypodium distachyon</name>
    <name type="common">Purple false brome</name>
    <name type="synonym">Trachynia distachya</name>
    <dbReference type="NCBI Taxonomy" id="15368"/>
    <lineage>
        <taxon>Eukaryota</taxon>
        <taxon>Viridiplantae</taxon>
        <taxon>Streptophyta</taxon>
        <taxon>Embryophyta</taxon>
        <taxon>Tracheophyta</taxon>
        <taxon>Spermatophyta</taxon>
        <taxon>Magnoliopsida</taxon>
        <taxon>Liliopsida</taxon>
        <taxon>Poales</taxon>
        <taxon>Poaceae</taxon>
        <taxon>BOP clade</taxon>
        <taxon>Pooideae</taxon>
        <taxon>Stipodae</taxon>
        <taxon>Brachypodieae</taxon>
        <taxon>Brachypodium</taxon>
    </lineage>
</organism>